<keyword evidence="2" id="KW-1185">Reference proteome</keyword>
<comment type="caution">
    <text evidence="1">The sequence shown here is derived from an EMBL/GenBank/DDBJ whole genome shotgun (WGS) entry which is preliminary data.</text>
</comment>
<gene>
    <name evidence="1" type="ORF">V1525DRAFT_335311</name>
</gene>
<evidence type="ECO:0000313" key="2">
    <source>
        <dbReference type="Proteomes" id="UP001433508"/>
    </source>
</evidence>
<sequence>MSRCAPTTVTSRSILSRFSCDVTARLSTRPFTSSIFPLGGEPAKDHSALSWNEFLKYRTYRRGFQVASMGISGLAGIIVGWEYISTVNIDPTQMIFGFDPLLAMGAGLFVFTGFCALLGPLLGNFVFNFLVLRSRRIPFRLKEDLFLQHVRKNRVDPSYQSFANPVPDYYGEKITSLHGYRRWLRNCAAYRKKRDEFLKI</sequence>
<accession>A0ACC3TBI3</accession>
<protein>
    <submittedName>
        <fullName evidence="1">Mitochondrial import protein Pam17-domain-containing protein</fullName>
    </submittedName>
</protein>
<proteinExistence type="predicted"/>
<evidence type="ECO:0000313" key="1">
    <source>
        <dbReference type="EMBL" id="KAK9241309.1"/>
    </source>
</evidence>
<name>A0ACC3TBI3_LIPKO</name>
<dbReference type="EMBL" id="MU971335">
    <property type="protein sequence ID" value="KAK9241309.1"/>
    <property type="molecule type" value="Genomic_DNA"/>
</dbReference>
<dbReference type="Proteomes" id="UP001433508">
    <property type="component" value="Unassembled WGS sequence"/>
</dbReference>
<organism evidence="1 2">
    <name type="scientific">Lipomyces kononenkoae</name>
    <name type="common">Yeast</name>
    <dbReference type="NCBI Taxonomy" id="34357"/>
    <lineage>
        <taxon>Eukaryota</taxon>
        <taxon>Fungi</taxon>
        <taxon>Dikarya</taxon>
        <taxon>Ascomycota</taxon>
        <taxon>Saccharomycotina</taxon>
        <taxon>Lipomycetes</taxon>
        <taxon>Lipomycetales</taxon>
        <taxon>Lipomycetaceae</taxon>
        <taxon>Lipomyces</taxon>
    </lineage>
</organism>
<reference evidence="2" key="1">
    <citation type="journal article" date="2024" name="Front. Bioeng. Biotechnol.">
        <title>Genome-scale model development and genomic sequencing of the oleaginous clade Lipomyces.</title>
        <authorList>
            <person name="Czajka J.J."/>
            <person name="Han Y."/>
            <person name="Kim J."/>
            <person name="Mondo S.J."/>
            <person name="Hofstad B.A."/>
            <person name="Robles A."/>
            <person name="Haridas S."/>
            <person name="Riley R."/>
            <person name="LaButti K."/>
            <person name="Pangilinan J."/>
            <person name="Andreopoulos W."/>
            <person name="Lipzen A."/>
            <person name="Yan J."/>
            <person name="Wang M."/>
            <person name="Ng V."/>
            <person name="Grigoriev I.V."/>
            <person name="Spatafora J.W."/>
            <person name="Magnuson J.K."/>
            <person name="Baker S.E."/>
            <person name="Pomraning K.R."/>
        </authorList>
    </citation>
    <scope>NUCLEOTIDE SEQUENCE [LARGE SCALE GENOMIC DNA]</scope>
    <source>
        <strain evidence="2">CBS 7786</strain>
    </source>
</reference>